<protein>
    <submittedName>
        <fullName evidence="1">1576_t:CDS:1</fullName>
    </submittedName>
</protein>
<accession>A0ACA9SRL4</accession>
<feature type="non-terminal residue" evidence="1">
    <location>
        <position position="1"/>
    </location>
</feature>
<dbReference type="EMBL" id="CAJVQC010148871">
    <property type="protein sequence ID" value="CAG8845915.1"/>
    <property type="molecule type" value="Genomic_DNA"/>
</dbReference>
<comment type="caution">
    <text evidence="1">The sequence shown here is derived from an EMBL/GenBank/DDBJ whole genome shotgun (WGS) entry which is preliminary data.</text>
</comment>
<dbReference type="Proteomes" id="UP000789920">
    <property type="component" value="Unassembled WGS sequence"/>
</dbReference>
<keyword evidence="2" id="KW-1185">Reference proteome</keyword>
<sequence length="68" mass="7722">GVKFTTNRSVIYGQFNWTSSRPCIQTKAKVKLYEDKFGPLPVDASKSDVINKETEFTKLEPKVDILIT</sequence>
<name>A0ACA9SRL4_9GLOM</name>
<gene>
    <name evidence="1" type="ORF">RPERSI_LOCUS33880</name>
</gene>
<organism evidence="1 2">
    <name type="scientific">Racocetra persica</name>
    <dbReference type="NCBI Taxonomy" id="160502"/>
    <lineage>
        <taxon>Eukaryota</taxon>
        <taxon>Fungi</taxon>
        <taxon>Fungi incertae sedis</taxon>
        <taxon>Mucoromycota</taxon>
        <taxon>Glomeromycotina</taxon>
        <taxon>Glomeromycetes</taxon>
        <taxon>Diversisporales</taxon>
        <taxon>Gigasporaceae</taxon>
        <taxon>Racocetra</taxon>
    </lineage>
</organism>
<proteinExistence type="predicted"/>
<evidence type="ECO:0000313" key="1">
    <source>
        <dbReference type="EMBL" id="CAG8845915.1"/>
    </source>
</evidence>
<evidence type="ECO:0000313" key="2">
    <source>
        <dbReference type="Proteomes" id="UP000789920"/>
    </source>
</evidence>
<feature type="non-terminal residue" evidence="1">
    <location>
        <position position="68"/>
    </location>
</feature>
<reference evidence="1" key="1">
    <citation type="submission" date="2021-06" db="EMBL/GenBank/DDBJ databases">
        <authorList>
            <person name="Kallberg Y."/>
            <person name="Tangrot J."/>
            <person name="Rosling A."/>
        </authorList>
    </citation>
    <scope>NUCLEOTIDE SEQUENCE</scope>
    <source>
        <strain evidence="1">MA461A</strain>
    </source>
</reference>